<protein>
    <submittedName>
        <fullName evidence="12">Uncharacterized protein LOC113789134</fullName>
    </submittedName>
</protein>
<name>A0A6P6XLR7_DERPT</name>
<accession>A0A6P6XLR7</accession>
<dbReference type="InterPro" id="IPR056953">
    <property type="entry name" value="CUT_N"/>
</dbReference>
<evidence type="ECO:0000256" key="6">
    <source>
        <dbReference type="ARBA" id="ARBA00022989"/>
    </source>
</evidence>
<evidence type="ECO:0000256" key="1">
    <source>
        <dbReference type="ARBA" id="ARBA00004251"/>
    </source>
</evidence>
<dbReference type="InterPro" id="IPR051962">
    <property type="entry name" value="Cuticlin"/>
</dbReference>
<evidence type="ECO:0000256" key="4">
    <source>
        <dbReference type="ARBA" id="ARBA00022692"/>
    </source>
</evidence>
<feature type="compositionally biased region" description="Acidic residues" evidence="8">
    <location>
        <begin position="454"/>
        <end position="469"/>
    </location>
</feature>
<keyword evidence="4 9" id="KW-0812">Transmembrane</keyword>
<evidence type="ECO:0000256" key="9">
    <source>
        <dbReference type="SAM" id="Phobius"/>
    </source>
</evidence>
<dbReference type="PROSITE" id="PS51034">
    <property type="entry name" value="ZP_2"/>
    <property type="match status" value="1"/>
</dbReference>
<dbReference type="InParanoid" id="A0A6P6XLR7"/>
<comment type="subcellular location">
    <subcellularLocation>
        <location evidence="1">Cell membrane</location>
        <topology evidence="1">Single-pass type I membrane protein</topology>
    </subcellularLocation>
</comment>
<dbReference type="PANTHER" id="PTHR22907">
    <property type="entry name" value="GH04558P"/>
    <property type="match status" value="1"/>
</dbReference>
<feature type="compositionally biased region" description="Basic and acidic residues" evidence="8">
    <location>
        <begin position="1"/>
        <end position="10"/>
    </location>
</feature>
<dbReference type="PANTHER" id="PTHR22907:SF54">
    <property type="entry name" value="GH04558P"/>
    <property type="match status" value="1"/>
</dbReference>
<feature type="region of interest" description="Disordered" evidence="8">
    <location>
        <begin position="1"/>
        <end position="20"/>
    </location>
</feature>
<dbReference type="OMA" id="NCESDMF"/>
<organism evidence="11 12">
    <name type="scientific">Dermatophagoides pteronyssinus</name>
    <name type="common">European house dust mite</name>
    <dbReference type="NCBI Taxonomy" id="6956"/>
    <lineage>
        <taxon>Eukaryota</taxon>
        <taxon>Metazoa</taxon>
        <taxon>Ecdysozoa</taxon>
        <taxon>Arthropoda</taxon>
        <taxon>Chelicerata</taxon>
        <taxon>Arachnida</taxon>
        <taxon>Acari</taxon>
        <taxon>Acariformes</taxon>
        <taxon>Sarcoptiformes</taxon>
        <taxon>Astigmata</taxon>
        <taxon>Psoroptidia</taxon>
        <taxon>Analgoidea</taxon>
        <taxon>Pyroglyphidae</taxon>
        <taxon>Dermatophagoidinae</taxon>
        <taxon>Dermatophagoides</taxon>
    </lineage>
</organism>
<feature type="transmembrane region" description="Helical" evidence="9">
    <location>
        <begin position="66"/>
        <end position="86"/>
    </location>
</feature>
<feature type="compositionally biased region" description="Low complexity" evidence="8">
    <location>
        <begin position="542"/>
        <end position="555"/>
    </location>
</feature>
<dbReference type="FunCoup" id="A0A6P6XLR7">
    <property type="interactions" value="4"/>
</dbReference>
<keyword evidence="3" id="KW-1003">Cell membrane</keyword>
<feature type="region of interest" description="Disordered" evidence="8">
    <location>
        <begin position="534"/>
        <end position="555"/>
    </location>
</feature>
<sequence>MEPDSQKSDQQRSSTSSSNMMRFKMSNSNYRHQQQQHYHQYLQRKLPIFSQVVIYKSSSLFTFSSFIWSLLLLASIVLLSSSIVFANSIVGVHVEHFPTLSSSKLSNPSSIVDQQLHSNEIHGGIDGVGSPAVSIKPDLFGLITEINVECNSNSINIELNAPHLFNGMIYPKGLSKNSSCMHEYYDVTNFNYTLPLRACNTMSMDVDDGIEYFNTVIVQPHRRLVTNQGRGYHIRCRYQTKDKRITNGFNLTLSQESKTETTSLYGQAPVPTSSMKIYHQGTQKEIIADNVKIGDRLTLSISIEQQDIYGMKITNCLVRDGLNWGEQPLINDEGCPVDKEIMGPFDYSKNLTRATVSFHAHKFPYTSSVYYQCNVRLCLKDELDGCADVPPSCDQNGRNYRNIPGRRQRRDTYDAVVIPDMNHQQYHRAMAQRMRQIKMDKDLSTEVYSGLYVDENENNTPELDDEESETSINGGDGNGDRRRGRNNRHNDPNEFCISMRKFAIGVALASLLLMLAVLLLVICILQRRRRRHQHQHHQRLYSPSSAAGSTIGSGSVYSSGPYTNRAYIRD</sequence>
<keyword evidence="11" id="KW-1185">Reference proteome</keyword>
<dbReference type="RefSeq" id="XP_027194430.1">
    <property type="nucleotide sequence ID" value="XM_027338629.1"/>
</dbReference>
<proteinExistence type="predicted"/>
<feature type="domain" description="ZP" evidence="10">
    <location>
        <begin position="149"/>
        <end position="393"/>
    </location>
</feature>
<evidence type="ECO:0000256" key="8">
    <source>
        <dbReference type="SAM" id="MobiDB-lite"/>
    </source>
</evidence>
<dbReference type="GO" id="GO:0042302">
    <property type="term" value="F:structural constituent of cuticle"/>
    <property type="evidence" value="ECO:0007669"/>
    <property type="project" value="UniProtKB-KW"/>
</dbReference>
<evidence type="ECO:0000313" key="12">
    <source>
        <dbReference type="RefSeq" id="XP_027194430.1"/>
    </source>
</evidence>
<keyword evidence="5" id="KW-0732">Signal</keyword>
<feature type="transmembrane region" description="Helical" evidence="9">
    <location>
        <begin position="502"/>
        <end position="525"/>
    </location>
</feature>
<reference evidence="12" key="1">
    <citation type="submission" date="2025-08" db="UniProtKB">
        <authorList>
            <consortium name="RefSeq"/>
        </authorList>
    </citation>
    <scope>IDENTIFICATION</scope>
    <source>
        <strain evidence="12">Airmid</strain>
    </source>
</reference>
<dbReference type="Pfam" id="PF25057">
    <property type="entry name" value="CUT_N"/>
    <property type="match status" value="1"/>
</dbReference>
<dbReference type="GO" id="GO:0005886">
    <property type="term" value="C:plasma membrane"/>
    <property type="evidence" value="ECO:0007669"/>
    <property type="project" value="UniProtKB-SubCell"/>
</dbReference>
<evidence type="ECO:0000256" key="3">
    <source>
        <dbReference type="ARBA" id="ARBA00022475"/>
    </source>
</evidence>
<keyword evidence="6 9" id="KW-1133">Transmembrane helix</keyword>
<dbReference type="Gene3D" id="2.60.40.4100">
    <property type="entry name" value="Zona pellucida, ZP-C domain"/>
    <property type="match status" value="1"/>
</dbReference>
<dbReference type="KEGG" id="dpte:113789134"/>
<dbReference type="AlphaFoldDB" id="A0A6P6XLR7"/>
<gene>
    <name evidence="12" type="primary">LOC113789134</name>
</gene>
<evidence type="ECO:0000256" key="2">
    <source>
        <dbReference type="ARBA" id="ARBA00022460"/>
    </source>
</evidence>
<evidence type="ECO:0000313" key="11">
    <source>
        <dbReference type="Proteomes" id="UP000515146"/>
    </source>
</evidence>
<dbReference type="InterPro" id="IPR042235">
    <property type="entry name" value="ZP-C_dom"/>
</dbReference>
<dbReference type="Gene3D" id="2.60.40.3210">
    <property type="entry name" value="Zona pellucida, ZP-N domain"/>
    <property type="match status" value="1"/>
</dbReference>
<keyword evidence="2" id="KW-0193">Cuticle</keyword>
<dbReference type="Proteomes" id="UP000515146">
    <property type="component" value="Unplaced"/>
</dbReference>
<feature type="region of interest" description="Disordered" evidence="8">
    <location>
        <begin position="454"/>
        <end position="492"/>
    </location>
</feature>
<evidence type="ECO:0000256" key="5">
    <source>
        <dbReference type="ARBA" id="ARBA00022729"/>
    </source>
</evidence>
<evidence type="ECO:0000259" key="10">
    <source>
        <dbReference type="PROSITE" id="PS51034"/>
    </source>
</evidence>
<dbReference type="SMART" id="SM00241">
    <property type="entry name" value="ZP"/>
    <property type="match status" value="1"/>
</dbReference>
<keyword evidence="7 9" id="KW-0472">Membrane</keyword>
<dbReference type="InterPro" id="IPR057475">
    <property type="entry name" value="CUT_C"/>
</dbReference>
<evidence type="ECO:0000256" key="7">
    <source>
        <dbReference type="ARBA" id="ARBA00023136"/>
    </source>
</evidence>
<dbReference type="InterPro" id="IPR001507">
    <property type="entry name" value="ZP_dom"/>
</dbReference>
<dbReference type="Pfam" id="PF25301">
    <property type="entry name" value="CUT_C"/>
    <property type="match status" value="1"/>
</dbReference>
<dbReference type="OrthoDB" id="6139674at2759"/>